<reference evidence="2 3" key="1">
    <citation type="journal article" date="2016" name="Nat. Commun.">
        <title>Thousands of microbial genomes shed light on interconnected biogeochemical processes in an aquifer system.</title>
        <authorList>
            <person name="Anantharaman K."/>
            <person name="Brown C.T."/>
            <person name="Hug L.A."/>
            <person name="Sharon I."/>
            <person name="Castelle C.J."/>
            <person name="Probst A.J."/>
            <person name="Thomas B.C."/>
            <person name="Singh A."/>
            <person name="Wilkins M.J."/>
            <person name="Karaoz U."/>
            <person name="Brodie E.L."/>
            <person name="Williams K.H."/>
            <person name="Hubbard S.S."/>
            <person name="Banfield J.F."/>
        </authorList>
    </citation>
    <scope>NUCLEOTIDE SEQUENCE [LARGE SCALE GENOMIC DNA]</scope>
</reference>
<proteinExistence type="predicted"/>
<organism evidence="2 3">
    <name type="scientific">Candidatus Terrybacteria bacterium RIFCSPHIGHO2_01_FULL_48_17</name>
    <dbReference type="NCBI Taxonomy" id="1802362"/>
    <lineage>
        <taxon>Bacteria</taxon>
        <taxon>Candidatus Terryibacteriota</taxon>
    </lineage>
</organism>
<sequence>MRGVVAMIGIAVFFCSLWFGATFLTEGVELDSSTQIFWGAVLISPAVLLTICVFLISFFQIASEVHMGLFDRTPTFRGFRPPEW</sequence>
<protein>
    <submittedName>
        <fullName evidence="2">Uncharacterized protein</fullName>
    </submittedName>
</protein>
<dbReference type="AlphaFoldDB" id="A0A1G2PJB9"/>
<keyword evidence="1" id="KW-1133">Transmembrane helix</keyword>
<evidence type="ECO:0000313" key="2">
    <source>
        <dbReference type="EMBL" id="OHA47722.1"/>
    </source>
</evidence>
<name>A0A1G2PJB9_9BACT</name>
<keyword evidence="1" id="KW-0472">Membrane</keyword>
<gene>
    <name evidence="2" type="ORF">A2806_01320</name>
</gene>
<evidence type="ECO:0000256" key="1">
    <source>
        <dbReference type="SAM" id="Phobius"/>
    </source>
</evidence>
<accession>A0A1G2PJB9</accession>
<keyword evidence="1" id="KW-0812">Transmembrane</keyword>
<comment type="caution">
    <text evidence="2">The sequence shown here is derived from an EMBL/GenBank/DDBJ whole genome shotgun (WGS) entry which is preliminary data.</text>
</comment>
<dbReference type="EMBL" id="MHSS01000014">
    <property type="protein sequence ID" value="OHA47722.1"/>
    <property type="molecule type" value="Genomic_DNA"/>
</dbReference>
<feature type="transmembrane region" description="Helical" evidence="1">
    <location>
        <begin position="36"/>
        <end position="59"/>
    </location>
</feature>
<dbReference type="Proteomes" id="UP000177629">
    <property type="component" value="Unassembled WGS sequence"/>
</dbReference>
<feature type="transmembrane region" description="Helical" evidence="1">
    <location>
        <begin position="5"/>
        <end position="24"/>
    </location>
</feature>
<evidence type="ECO:0000313" key="3">
    <source>
        <dbReference type="Proteomes" id="UP000177629"/>
    </source>
</evidence>